<evidence type="ECO:0000259" key="2">
    <source>
        <dbReference type="Pfam" id="PF23658"/>
    </source>
</evidence>
<dbReference type="PANTHER" id="PTHR37049:SF4">
    <property type="entry name" value="RHODANESE DOMAIN-CONTAINING PROTEIN"/>
    <property type="match status" value="1"/>
</dbReference>
<dbReference type="PANTHER" id="PTHR37049">
    <property type="entry name" value="PEPTIDASE S41 FAMILY PROTEIN"/>
    <property type="match status" value="1"/>
</dbReference>
<comment type="caution">
    <text evidence="3">The sequence shown here is derived from an EMBL/GenBank/DDBJ whole genome shotgun (WGS) entry which is preliminary data.</text>
</comment>
<name>A0AAD9T2T8_9HELO</name>
<gene>
    <name evidence="3" type="ORF">QTJ16_002693</name>
</gene>
<sequence length="775" mass="85320">MRVQYLPIAMLAWSVVATRVVAQYNPATACALVSSSASVQLAASPTVTPTVDAKLGYDCLTSVPLYVHEATQLVRSLYPYIEFQSTIEYLKNPPPDYPWPPVDLRAGLDALLSNIQSGVYKTEYEFQFQLWRLISSAHDSHLQFLPDLLFGAMSFQRPLPLVSVSLDAVSSPKVYAHRDILLSRKSSSFVPSALAMIDGTDASSYLEDLSQFGDLQDPDALYNMMFFSPAFAVRQLRTHLVSAAVFGEQGVLAGMDLELEQHRLAKDDNWHGIDSLCSGEEIMLTVPGLFGGSWAFACIYPGANTRITFENGTELVLENKVAVFGDFTGVTDGPSFYKKFCDPSKTAPIAVPPSEPSQPTHVLNGYPLPLVTSADRAISGYFLPNSNVAVLAIPRFHVASAEQLQKVVQRFLVLAQRYGREKLVIDLSTNGGGTVLLAYEVFRQLFPGIVQHGNSRYRQTPALVTIAAKISSIFPPSFNPFTSSDDFLLRIWTTALNFRLDYNLHDKPFISFFEKFLWPMRQYNGDSFTNIIRWNLDDPLLTINDTYGLGIDITGYGSRRYFVQPFAASDIVLIHDGSCSSACATFTEFMRIQAGVESIAFGGRPSPEDWAATPLIQGVGGTKGMITYTYQTLTSLAKSALKAPCDFMEHMFLNSLTNLLPQQRSIYASVNVRDSIRTANLEDGTPSQFIYEPADCRLFYTPAMMENVTAIWEAAAEAAWGGAGCKAGGLSGSSAMYKRDVKEDVQSLMEVVESSAPAPITSEAWLAKYFASEPE</sequence>
<dbReference type="Proteomes" id="UP001285354">
    <property type="component" value="Unassembled WGS sequence"/>
</dbReference>
<organism evidence="3 4">
    <name type="scientific">Diplocarpon rosae</name>
    <dbReference type="NCBI Taxonomy" id="946125"/>
    <lineage>
        <taxon>Eukaryota</taxon>
        <taxon>Fungi</taxon>
        <taxon>Dikarya</taxon>
        <taxon>Ascomycota</taxon>
        <taxon>Pezizomycotina</taxon>
        <taxon>Leotiomycetes</taxon>
        <taxon>Helotiales</taxon>
        <taxon>Drepanopezizaceae</taxon>
        <taxon>Diplocarpon</taxon>
    </lineage>
</organism>
<dbReference type="EMBL" id="JAUBYV010000003">
    <property type="protein sequence ID" value="KAK2628047.1"/>
    <property type="molecule type" value="Genomic_DNA"/>
</dbReference>
<keyword evidence="4" id="KW-1185">Reference proteome</keyword>
<feature type="domain" description="CPAF-like PDZ" evidence="2">
    <location>
        <begin position="154"/>
        <end position="240"/>
    </location>
</feature>
<dbReference type="SUPFAM" id="SSF52096">
    <property type="entry name" value="ClpP/crotonase"/>
    <property type="match status" value="1"/>
</dbReference>
<feature type="chain" id="PRO_5042071580" description="CPAF-like PDZ domain-containing protein" evidence="1">
    <location>
        <begin position="23"/>
        <end position="775"/>
    </location>
</feature>
<evidence type="ECO:0000256" key="1">
    <source>
        <dbReference type="SAM" id="SignalP"/>
    </source>
</evidence>
<dbReference type="AlphaFoldDB" id="A0AAD9T2T8"/>
<evidence type="ECO:0000313" key="3">
    <source>
        <dbReference type="EMBL" id="KAK2628047.1"/>
    </source>
</evidence>
<reference evidence="3" key="1">
    <citation type="submission" date="2023-06" db="EMBL/GenBank/DDBJ databases">
        <title>Draft genome of Marssonina rosae.</title>
        <authorList>
            <person name="Cheng Q."/>
        </authorList>
    </citation>
    <scope>NUCLEOTIDE SEQUENCE</scope>
    <source>
        <strain evidence="3">R4</strain>
    </source>
</reference>
<evidence type="ECO:0000313" key="4">
    <source>
        <dbReference type="Proteomes" id="UP001285354"/>
    </source>
</evidence>
<dbReference type="Gene3D" id="3.90.226.10">
    <property type="entry name" value="2-enoyl-CoA Hydratase, Chain A, domain 1"/>
    <property type="match status" value="1"/>
</dbReference>
<dbReference type="InterPro" id="IPR029045">
    <property type="entry name" value="ClpP/crotonase-like_dom_sf"/>
</dbReference>
<dbReference type="InterPro" id="IPR052766">
    <property type="entry name" value="S41A_metabolite_peptidase"/>
</dbReference>
<accession>A0AAD9T2T8</accession>
<dbReference type="Pfam" id="PF23658">
    <property type="entry name" value="PDZ_CPAF_rel"/>
    <property type="match status" value="1"/>
</dbReference>
<keyword evidence="1" id="KW-0732">Signal</keyword>
<dbReference type="InterPro" id="IPR056186">
    <property type="entry name" value="PDZ_CPAF-rel"/>
</dbReference>
<protein>
    <recommendedName>
        <fullName evidence="2">CPAF-like PDZ domain-containing protein</fullName>
    </recommendedName>
</protein>
<proteinExistence type="predicted"/>
<feature type="signal peptide" evidence="1">
    <location>
        <begin position="1"/>
        <end position="22"/>
    </location>
</feature>